<protein>
    <recommendedName>
        <fullName evidence="2">YCII-related domain-containing protein</fullName>
    </recommendedName>
</protein>
<dbReference type="Pfam" id="PF03795">
    <property type="entry name" value="YCII"/>
    <property type="match status" value="1"/>
</dbReference>
<reference evidence="3 4" key="1">
    <citation type="submission" date="2018-11" db="EMBL/GenBank/DDBJ databases">
        <title>Paraburkholderia sp. DHOA04, isolated from soil.</title>
        <authorList>
            <person name="Gao Z.-H."/>
            <person name="Qiu L.-H."/>
            <person name="Fu J.-C."/>
        </authorList>
    </citation>
    <scope>NUCLEOTIDE SEQUENCE [LARGE SCALE GENOMIC DNA]</scope>
    <source>
        <strain evidence="3 4">DHOA04</strain>
    </source>
</reference>
<gene>
    <name evidence="3" type="ORF">D1Y85_14530</name>
</gene>
<dbReference type="InterPro" id="IPR011008">
    <property type="entry name" value="Dimeric_a/b-barrel"/>
</dbReference>
<dbReference type="Proteomes" id="UP000272778">
    <property type="component" value="Unassembled WGS sequence"/>
</dbReference>
<feature type="domain" description="YCII-related" evidence="2">
    <location>
        <begin position="5"/>
        <end position="82"/>
    </location>
</feature>
<evidence type="ECO:0000313" key="3">
    <source>
        <dbReference type="EMBL" id="RQH05822.1"/>
    </source>
</evidence>
<dbReference type="AlphaFoldDB" id="A0A3N6N9Z8"/>
<proteinExistence type="inferred from homology"/>
<organism evidence="3 4">
    <name type="scientific">Paraburkholderia dinghuensis</name>
    <dbReference type="NCBI Taxonomy" id="2305225"/>
    <lineage>
        <taxon>Bacteria</taxon>
        <taxon>Pseudomonadati</taxon>
        <taxon>Pseudomonadota</taxon>
        <taxon>Betaproteobacteria</taxon>
        <taxon>Burkholderiales</taxon>
        <taxon>Burkholderiaceae</taxon>
        <taxon>Paraburkholderia</taxon>
    </lineage>
</organism>
<keyword evidence="4" id="KW-1185">Reference proteome</keyword>
<evidence type="ECO:0000313" key="4">
    <source>
        <dbReference type="Proteomes" id="UP000272778"/>
    </source>
</evidence>
<dbReference type="OrthoDB" id="9814407at2"/>
<comment type="caution">
    <text evidence="3">The sequence shown here is derived from an EMBL/GenBank/DDBJ whole genome shotgun (WGS) entry which is preliminary data.</text>
</comment>
<sequence>MFVVHLTYLVSLDKVDEALEAHRRFLDEHFAAGIFVAAGPKVPRDGGVIVASNVERTQLDAILARDPFAVQGIASYAVTEFKVTRIGPGINLHPRLA</sequence>
<accession>A0A3N6N9Z8</accession>
<dbReference type="PANTHER" id="PTHR37828">
    <property type="entry name" value="GSR2449 PROTEIN"/>
    <property type="match status" value="1"/>
</dbReference>
<dbReference type="SUPFAM" id="SSF54909">
    <property type="entry name" value="Dimeric alpha+beta barrel"/>
    <property type="match status" value="1"/>
</dbReference>
<dbReference type="InterPro" id="IPR005545">
    <property type="entry name" value="YCII"/>
</dbReference>
<dbReference type="Gene3D" id="3.30.70.1060">
    <property type="entry name" value="Dimeric alpha+beta barrel"/>
    <property type="match status" value="1"/>
</dbReference>
<comment type="similarity">
    <text evidence="1">Belongs to the YciI family.</text>
</comment>
<name>A0A3N6N9Z8_9BURK</name>
<dbReference type="RefSeq" id="WP_124151750.1">
    <property type="nucleotide sequence ID" value="NZ_RQIS01000009.1"/>
</dbReference>
<evidence type="ECO:0000259" key="2">
    <source>
        <dbReference type="Pfam" id="PF03795"/>
    </source>
</evidence>
<dbReference type="EMBL" id="RQIS01000009">
    <property type="protein sequence ID" value="RQH05822.1"/>
    <property type="molecule type" value="Genomic_DNA"/>
</dbReference>
<dbReference type="PANTHER" id="PTHR37828:SF1">
    <property type="entry name" value="YCII-RELATED DOMAIN-CONTAINING PROTEIN"/>
    <property type="match status" value="1"/>
</dbReference>
<evidence type="ECO:0000256" key="1">
    <source>
        <dbReference type="ARBA" id="ARBA00007689"/>
    </source>
</evidence>